<dbReference type="Gene3D" id="2.40.10.120">
    <property type="match status" value="1"/>
</dbReference>
<reference evidence="2 3" key="1">
    <citation type="submission" date="2020-08" db="EMBL/GenBank/DDBJ databases">
        <title>Genomic Encyclopedia of Type Strains, Phase IV (KMG-IV): sequencing the most valuable type-strain genomes for metagenomic binning, comparative biology and taxonomic classification.</title>
        <authorList>
            <person name="Goeker M."/>
        </authorList>
    </citation>
    <scope>NUCLEOTIDE SEQUENCE [LARGE SCALE GENOMIC DNA]</scope>
    <source>
        <strain evidence="2 3">DSM 45385</strain>
    </source>
</reference>
<proteinExistence type="predicted"/>
<name>A0A7W8ACY1_9ACTN</name>
<gene>
    <name evidence="2" type="ORF">HNR40_009323</name>
</gene>
<feature type="coiled-coil region" evidence="1">
    <location>
        <begin position="1082"/>
        <end position="1109"/>
    </location>
</feature>
<dbReference type="Pfam" id="PF13365">
    <property type="entry name" value="Trypsin_2"/>
    <property type="match status" value="1"/>
</dbReference>
<evidence type="ECO:0000256" key="1">
    <source>
        <dbReference type="SAM" id="Coils"/>
    </source>
</evidence>
<sequence length="1513" mass="165096">MSLEDLLYRSAVPIRCGGTAGTGVFVAPNTILTCAHVVPGDEVTIIWAGREVGVTVRERLPDMTDRRADPYPAPDLAFLETPDLPGHPYVELDREVPRSGYDGDGLWAVGFTQAYQEGAWTREELRITTTGAADGLLLRVTGDRILPGMSGAPVLNVRTGRVCGLIKRTADERVPNGGWFVPLAPLVAAVPSLYAAAGPSEGWREERRRAIGPALEQLLVVEQPEHPTSEEAGPSWPLRAEYKVVPFHGRDGFLEEYVAWCERAGPVTLRLLTGQGGTGKTRLALELVSRMIERGWIAGLLESKVACGGAADRALELAEQLGRVGEDALVVIDYAEGRPELADLLDRLADIPLSTEQRLRVLLLARHHGEWWTTILPSRLGQRRMRQFVERRETVHELPGLSDSISDQHKEFALACTAFAQVHGLPGTPSTTLVPAGDRPPVLQVHAAALLAVLRAEEEPVEADHVDIRDVLEGILARENRFWTRSVAARGLTGMGQTTHKQAVALTALVGADDARSAAALLRNVFELTKAHSIEVAAWLSELYPVRSTDESRYWAPLRPDILGEYLIVQVFSGHPELADTALDGLPEDKLANALIVLTRACAHSSKKARPLLARLLRADRLALAVRTAPKAGEPLGAVIRDVVAESDLDDEVMQDIVDALPNGSVELNPLMAYILRLITQETASLQLDDRQLAGLHEGSGNQLMLMGELTEALAHLTEALRLYEGLHRAEPETYRADLVDVLSSLTLGLANAGRAEESLRVAERIRELVRGLEDLPVTSATALVSVGEVLHSLGRIQDAKQVLDEGIELMDGFADLDPDLMALRATAQATRATILIAQGLITEAYDSVGEAHRAVAPLVEAEPDHFAIEFAHVATIRSVLALMFQEVTAADLVDDTVVRLRSLIDHGFGLLSPHFVLLLICQAGTAFEKGDLARARRLSIEAVTVTRRQTESGHHRMGQLLVHALATQAEMGARLPGFLDTLIPQARERLSGGPVPEAELIGQIALEAQRLTEEADGSLVNRVFMLQRAAKAAFAAGDRIAAISLGRQAQQMFQDAYEAGMAENMLPGPDLHHELSEFLAADEQHEAARDLAERAVRLQEDLVRADRATQHAMDLVRMWRDLARKELRLGRAAEMLLAVTRAAELAERQADDLPEQFGPLLARARFEHADALHRLGRDEEAAELLDSVYARHRLRPELLREQDPELIAELLMAHARLLSGMHRTSEAARTLADRIAWEPEGVRPGLMILPLFRLCDALLELGHAEEAATAAARTVVLARTAGRPGQVARALRTQAICLFHQGARHAEATALMIEALAAYRELSLSEPVHARAEVLAVLGLLTVAEMSALHWARALEYCDELVAATNGGQERGATSWLVRRAEILAALGAHDRARADAETAIACYRTTLPPDDAGLQQALATYARHLLKGERPREALDAVNESESLAHRLVRADPAEYGERLIEAMELRISVMRALEMPTETEINTVHIMGAHLKIDISDRPFFAGPKSQSGS</sequence>
<dbReference type="EMBL" id="JACHIN010000019">
    <property type="protein sequence ID" value="MBB5083818.1"/>
    <property type="molecule type" value="Genomic_DNA"/>
</dbReference>
<evidence type="ECO:0000313" key="3">
    <source>
        <dbReference type="Proteomes" id="UP000568380"/>
    </source>
</evidence>
<accession>A0A7W8ACY1</accession>
<dbReference type="SMART" id="SM00028">
    <property type="entry name" value="TPR"/>
    <property type="match status" value="5"/>
</dbReference>
<protein>
    <submittedName>
        <fullName evidence="2">Tetratricopeptide (TPR) repeat protein</fullName>
    </submittedName>
</protein>
<dbReference type="Proteomes" id="UP000568380">
    <property type="component" value="Unassembled WGS sequence"/>
</dbReference>
<dbReference type="RefSeq" id="WP_184973270.1">
    <property type="nucleotide sequence ID" value="NZ_JACHIN010000019.1"/>
</dbReference>
<dbReference type="InterPro" id="IPR011990">
    <property type="entry name" value="TPR-like_helical_dom_sf"/>
</dbReference>
<comment type="caution">
    <text evidence="2">The sequence shown here is derived from an EMBL/GenBank/DDBJ whole genome shotgun (WGS) entry which is preliminary data.</text>
</comment>
<dbReference type="InterPro" id="IPR009003">
    <property type="entry name" value="Peptidase_S1_PA"/>
</dbReference>
<keyword evidence="3" id="KW-1185">Reference proteome</keyword>
<dbReference type="SUPFAM" id="SSF48452">
    <property type="entry name" value="TPR-like"/>
    <property type="match status" value="4"/>
</dbReference>
<dbReference type="InterPro" id="IPR019734">
    <property type="entry name" value="TPR_rpt"/>
</dbReference>
<dbReference type="Gene3D" id="1.25.40.10">
    <property type="entry name" value="Tetratricopeptide repeat domain"/>
    <property type="match status" value="3"/>
</dbReference>
<dbReference type="SUPFAM" id="SSF50494">
    <property type="entry name" value="Trypsin-like serine proteases"/>
    <property type="match status" value="1"/>
</dbReference>
<organism evidence="2 3">
    <name type="scientific">Nonomuraea endophytica</name>
    <dbReference type="NCBI Taxonomy" id="714136"/>
    <lineage>
        <taxon>Bacteria</taxon>
        <taxon>Bacillati</taxon>
        <taxon>Actinomycetota</taxon>
        <taxon>Actinomycetes</taxon>
        <taxon>Streptosporangiales</taxon>
        <taxon>Streptosporangiaceae</taxon>
        <taxon>Nonomuraea</taxon>
    </lineage>
</organism>
<keyword evidence="1" id="KW-0175">Coiled coil</keyword>
<evidence type="ECO:0000313" key="2">
    <source>
        <dbReference type="EMBL" id="MBB5083818.1"/>
    </source>
</evidence>